<feature type="domain" description="AB hydrolase-1" evidence="1">
    <location>
        <begin position="36"/>
        <end position="139"/>
    </location>
</feature>
<dbReference type="OrthoDB" id="9805423at2"/>
<keyword evidence="3" id="KW-1185">Reference proteome</keyword>
<dbReference type="Pfam" id="PF00561">
    <property type="entry name" value="Abhydrolase_1"/>
    <property type="match status" value="1"/>
</dbReference>
<comment type="caution">
    <text evidence="2">The sequence shown here is derived from an EMBL/GenBank/DDBJ whole genome shotgun (WGS) entry which is preliminary data.</text>
</comment>
<organism evidence="2 3">
    <name type="scientific">Metabacillus sediminilitoris</name>
    <dbReference type="NCBI Taxonomy" id="2567941"/>
    <lineage>
        <taxon>Bacteria</taxon>
        <taxon>Bacillati</taxon>
        <taxon>Bacillota</taxon>
        <taxon>Bacilli</taxon>
        <taxon>Bacillales</taxon>
        <taxon>Bacillaceae</taxon>
        <taxon>Metabacillus</taxon>
    </lineage>
</organism>
<dbReference type="AlphaFoldDB" id="A0A4S4BRK0"/>
<dbReference type="EMBL" id="SSNT01000028">
    <property type="protein sequence ID" value="THF75297.1"/>
    <property type="molecule type" value="Genomic_DNA"/>
</dbReference>
<accession>A0A4S4BRK0</accession>
<dbReference type="PRINTS" id="PR00111">
    <property type="entry name" value="ABHYDROLASE"/>
</dbReference>
<keyword evidence="2" id="KW-0378">Hydrolase</keyword>
<dbReference type="InterPro" id="IPR029058">
    <property type="entry name" value="AB_hydrolase_fold"/>
</dbReference>
<name>A0A4S4BRK0_9BACI</name>
<dbReference type="Gene3D" id="3.40.50.1820">
    <property type="entry name" value="alpha/beta hydrolase"/>
    <property type="match status" value="1"/>
</dbReference>
<protein>
    <submittedName>
        <fullName evidence="2">Alpha/beta hydrolase</fullName>
    </submittedName>
</protein>
<dbReference type="PANTHER" id="PTHR43433:SF5">
    <property type="entry name" value="AB HYDROLASE-1 DOMAIN-CONTAINING PROTEIN"/>
    <property type="match status" value="1"/>
</dbReference>
<evidence type="ECO:0000313" key="2">
    <source>
        <dbReference type="EMBL" id="THF75297.1"/>
    </source>
</evidence>
<proteinExistence type="predicted"/>
<dbReference type="GO" id="GO:0016787">
    <property type="term" value="F:hydrolase activity"/>
    <property type="evidence" value="ECO:0007669"/>
    <property type="project" value="UniProtKB-KW"/>
</dbReference>
<evidence type="ECO:0000313" key="3">
    <source>
        <dbReference type="Proteomes" id="UP000310334"/>
    </source>
</evidence>
<reference evidence="2 3" key="1">
    <citation type="submission" date="2019-04" db="EMBL/GenBank/DDBJ databases">
        <title>Bacillus sediminilitoris sp. nov., isolated from a tidal flat sediment on the East China Sea.</title>
        <authorList>
            <person name="Wei Y."/>
            <person name="Mao H."/>
            <person name="Fang J."/>
        </authorList>
    </citation>
    <scope>NUCLEOTIDE SEQUENCE [LARGE SCALE GENOMIC DNA]</scope>
    <source>
        <strain evidence="2 3">DSL-17</strain>
    </source>
</reference>
<dbReference type="PANTHER" id="PTHR43433">
    <property type="entry name" value="HYDROLASE, ALPHA/BETA FOLD FAMILY PROTEIN"/>
    <property type="match status" value="1"/>
</dbReference>
<dbReference type="InterPro" id="IPR050471">
    <property type="entry name" value="AB_hydrolase"/>
</dbReference>
<sequence>MRNNRSKNAVGVDIMTNFALIDGKKIAYDDLGEGTPVIFIHPPGMGRKVFYYQRKLSDHMRVIFPDLSGHGESSRINAKEVSIDYYSKELVAFLDQLKVTRAIFCGYSAGGAIAQYISIHFPDRVEGLILSGGYPAVLNKSLRWEHHAGMYMVKKHKKLLSRILAISHTKNEDLRNILFLHMNKAQKDVWYNYYKMVLHMNLIHQLNNINVPSLLMYGTKSDLINKYAEFFKKKLKRQHRIVFFKQSTHQLPTRRWRHVNDEIIQYVQKLETAPK</sequence>
<dbReference type="InterPro" id="IPR000073">
    <property type="entry name" value="AB_hydrolase_1"/>
</dbReference>
<dbReference type="Proteomes" id="UP000310334">
    <property type="component" value="Unassembled WGS sequence"/>
</dbReference>
<dbReference type="SUPFAM" id="SSF53474">
    <property type="entry name" value="alpha/beta-Hydrolases"/>
    <property type="match status" value="1"/>
</dbReference>
<evidence type="ECO:0000259" key="1">
    <source>
        <dbReference type="Pfam" id="PF00561"/>
    </source>
</evidence>
<gene>
    <name evidence="2" type="ORF">E6W99_23945</name>
</gene>